<dbReference type="AlphaFoldDB" id="A0A1M5ADG4"/>
<evidence type="ECO:0008006" key="3">
    <source>
        <dbReference type="Google" id="ProtNLM"/>
    </source>
</evidence>
<keyword evidence="2" id="KW-1185">Reference proteome</keyword>
<dbReference type="InterPro" id="IPR017853">
    <property type="entry name" value="GH"/>
</dbReference>
<dbReference type="Gene3D" id="3.20.20.80">
    <property type="entry name" value="Glycosidases"/>
    <property type="match status" value="2"/>
</dbReference>
<accession>A0A1M5ADG4</accession>
<reference evidence="2" key="1">
    <citation type="submission" date="2016-11" db="EMBL/GenBank/DDBJ databases">
        <authorList>
            <person name="Varghese N."/>
            <person name="Submissions S."/>
        </authorList>
    </citation>
    <scope>NUCLEOTIDE SEQUENCE [LARGE SCALE GENOMIC DNA]</scope>
    <source>
        <strain evidence="2">DSM 10124</strain>
    </source>
</reference>
<proteinExistence type="predicted"/>
<evidence type="ECO:0000313" key="1">
    <source>
        <dbReference type="EMBL" id="SHF28293.1"/>
    </source>
</evidence>
<protein>
    <recommendedName>
        <fullName evidence="3">Family 2 glycosyl transferase</fullName>
    </recommendedName>
</protein>
<dbReference type="SUPFAM" id="SSF51445">
    <property type="entry name" value="(Trans)glycosidases"/>
    <property type="match status" value="1"/>
</dbReference>
<dbReference type="Proteomes" id="UP000184423">
    <property type="component" value="Unassembled WGS sequence"/>
</dbReference>
<dbReference type="EMBL" id="FQVG01000050">
    <property type="protein sequence ID" value="SHF28293.1"/>
    <property type="molecule type" value="Genomic_DNA"/>
</dbReference>
<organism evidence="1 2">
    <name type="scientific">Caloramator proteoclasticus DSM 10124</name>
    <dbReference type="NCBI Taxonomy" id="1121262"/>
    <lineage>
        <taxon>Bacteria</taxon>
        <taxon>Bacillati</taxon>
        <taxon>Bacillota</taxon>
        <taxon>Clostridia</taxon>
        <taxon>Eubacteriales</taxon>
        <taxon>Clostridiaceae</taxon>
        <taxon>Caloramator</taxon>
    </lineage>
</organism>
<dbReference type="RefSeq" id="WP_242826204.1">
    <property type="nucleotide sequence ID" value="NZ_FQVG01000050.1"/>
</dbReference>
<name>A0A1M5ADG4_9CLOT</name>
<sequence>MNIKRYFVFIILILLLIYPVNKAIKYKRSVDSIYKDGNIKYISKVDEKYFYIYEDKKFKRIFIKGVNIGASKPGFFPGEFGITKEDYLRWFKYIQDMNANTIRVYTRLMPEFYEALYEYNKKAEKPIYLFQGVWINEEDILKYKDAHNPKIKEAAIEETKKLIDIIHGNISIEKEKGHAYGNYTKDVSKYVIGWILGIEWDPEFVVETNNKNKDKLSYDGKYLYTQNASPFEVFLCEFADEAIKYETEKYGMQRPVALSNWVTTDMLEHPNEPLEKEDMVTVNPEHIKSKNTFKPGLFASYHIYPYYPDFMSYDKRYSTYIDERGKINPYRAYLKDLRKEHTMPVLVAEFGIPSSRGMAHINIHTGYNQGFVEEKKQGEYLVSMLEDIYKEGYAGGLVFTWQDEWFKRTWNTMDLDLPDRRPYWKNVQTNEQMFGLLTFEPGEGKSVCYVDGEDSEWEVAPLIQQNNISLSVNSDEGYVYFKINVKDFDLEKDTLYIPIDIKENQGNTKFSDEGLNFERPVDFVIKIRGKEDSRIMVDAYYDHFYFEYSKRLKMEKENSNFEVKDSGTFNNIYLCLNRPLVLPEDKRELPLQKFETGKLIFGVANPNKVEFNSLADYFIKGDVIEIRIPWQLLNVMDPSTKMVMDDLYLNKGIKPIKTEGFYVGIILRKNDEDIYTPMKQYTWQTWDMPKYHERLKKSYFILKEAFKTIGGE</sequence>
<gene>
    <name evidence="1" type="ORF">SAMN02746091_02170</name>
</gene>
<evidence type="ECO:0000313" key="2">
    <source>
        <dbReference type="Proteomes" id="UP000184423"/>
    </source>
</evidence>